<reference evidence="2" key="1">
    <citation type="journal article" date="2019" name="bioRxiv">
        <title>The Genome of the Zebra Mussel, Dreissena polymorpha: A Resource for Invasive Species Research.</title>
        <authorList>
            <person name="McCartney M.A."/>
            <person name="Auch B."/>
            <person name="Kono T."/>
            <person name="Mallez S."/>
            <person name="Zhang Y."/>
            <person name="Obille A."/>
            <person name="Becker A."/>
            <person name="Abrahante J.E."/>
            <person name="Garbe J."/>
            <person name="Badalamenti J.P."/>
            <person name="Herman A."/>
            <person name="Mangelson H."/>
            <person name="Liachko I."/>
            <person name="Sullivan S."/>
            <person name="Sone E.D."/>
            <person name="Koren S."/>
            <person name="Silverstein K.A.T."/>
            <person name="Beckman K.B."/>
            <person name="Gohl D.M."/>
        </authorList>
    </citation>
    <scope>NUCLEOTIDE SEQUENCE</scope>
    <source>
        <strain evidence="2">Duluth1</strain>
        <tissue evidence="2">Whole animal</tissue>
    </source>
</reference>
<name>A0A9D4B7W2_DREPO</name>
<gene>
    <name evidence="2" type="ORF">DPMN_194364</name>
</gene>
<evidence type="ECO:0000313" key="3">
    <source>
        <dbReference type="Proteomes" id="UP000828390"/>
    </source>
</evidence>
<dbReference type="Proteomes" id="UP000828390">
    <property type="component" value="Unassembled WGS sequence"/>
</dbReference>
<feature type="region of interest" description="Disordered" evidence="1">
    <location>
        <begin position="86"/>
        <end position="108"/>
    </location>
</feature>
<keyword evidence="3" id="KW-1185">Reference proteome</keyword>
<reference evidence="2" key="2">
    <citation type="submission" date="2020-11" db="EMBL/GenBank/DDBJ databases">
        <authorList>
            <person name="McCartney M.A."/>
            <person name="Auch B."/>
            <person name="Kono T."/>
            <person name="Mallez S."/>
            <person name="Becker A."/>
            <person name="Gohl D.M."/>
            <person name="Silverstein K.A.T."/>
            <person name="Koren S."/>
            <person name="Bechman K.B."/>
            <person name="Herman A."/>
            <person name="Abrahante J.E."/>
            <person name="Garbe J."/>
        </authorList>
    </citation>
    <scope>NUCLEOTIDE SEQUENCE</scope>
    <source>
        <strain evidence="2">Duluth1</strain>
        <tissue evidence="2">Whole animal</tissue>
    </source>
</reference>
<evidence type="ECO:0000313" key="2">
    <source>
        <dbReference type="EMBL" id="KAH3692522.1"/>
    </source>
</evidence>
<sequence length="186" mass="21024">MKRSATEAFIEPKVPIRDKIPRSFTRSVNTTDITPTEVESPSDLDLEHAEESDLDPIIPGVEDKQSLKNVQGLGEQTGMLITEQDLTSNNSNNSASDTVISKDHSGSRRVERAMVRDFMRSAGPGSEVRRLTFEKEGMDFQLEKLPTRRPGKLPTKLAKNLELNQKYTRKEPPVRQILQLDKMYNV</sequence>
<feature type="region of interest" description="Disordered" evidence="1">
    <location>
        <begin position="26"/>
        <end position="50"/>
    </location>
</feature>
<comment type="caution">
    <text evidence="2">The sequence shown here is derived from an EMBL/GenBank/DDBJ whole genome shotgun (WGS) entry which is preliminary data.</text>
</comment>
<proteinExistence type="predicted"/>
<dbReference type="EMBL" id="JAIWYP010000022">
    <property type="protein sequence ID" value="KAH3692522.1"/>
    <property type="molecule type" value="Genomic_DNA"/>
</dbReference>
<feature type="compositionally biased region" description="Polar residues" evidence="1">
    <location>
        <begin position="26"/>
        <end position="39"/>
    </location>
</feature>
<organism evidence="2 3">
    <name type="scientific">Dreissena polymorpha</name>
    <name type="common">Zebra mussel</name>
    <name type="synonym">Mytilus polymorpha</name>
    <dbReference type="NCBI Taxonomy" id="45954"/>
    <lineage>
        <taxon>Eukaryota</taxon>
        <taxon>Metazoa</taxon>
        <taxon>Spiralia</taxon>
        <taxon>Lophotrochozoa</taxon>
        <taxon>Mollusca</taxon>
        <taxon>Bivalvia</taxon>
        <taxon>Autobranchia</taxon>
        <taxon>Heteroconchia</taxon>
        <taxon>Euheterodonta</taxon>
        <taxon>Imparidentia</taxon>
        <taxon>Neoheterodontei</taxon>
        <taxon>Myida</taxon>
        <taxon>Dreissenoidea</taxon>
        <taxon>Dreissenidae</taxon>
        <taxon>Dreissena</taxon>
    </lineage>
</organism>
<evidence type="ECO:0000256" key="1">
    <source>
        <dbReference type="SAM" id="MobiDB-lite"/>
    </source>
</evidence>
<accession>A0A9D4B7W2</accession>
<protein>
    <submittedName>
        <fullName evidence="2">Uncharacterized protein</fullName>
    </submittedName>
</protein>
<dbReference type="AlphaFoldDB" id="A0A9D4B7W2"/>